<comment type="caution">
    <text evidence="2">The sequence shown here is derived from an EMBL/GenBank/DDBJ whole genome shotgun (WGS) entry which is preliminary data.</text>
</comment>
<dbReference type="Proteomes" id="UP000019143">
    <property type="component" value="Unassembled WGS sequence"/>
</dbReference>
<feature type="transmembrane region" description="Helical" evidence="1">
    <location>
        <begin position="46"/>
        <end position="66"/>
    </location>
</feature>
<gene>
    <name evidence="2" type="ORF">XPU_3073</name>
</gene>
<organism evidence="2 3">
    <name type="scientific">Xanthomonas arboricola pv. pruni str. MAFF 311562</name>
    <dbReference type="NCBI Taxonomy" id="1414836"/>
    <lineage>
        <taxon>Bacteria</taxon>
        <taxon>Pseudomonadati</taxon>
        <taxon>Pseudomonadota</taxon>
        <taxon>Gammaproteobacteria</taxon>
        <taxon>Lysobacterales</taxon>
        <taxon>Lysobacteraceae</taxon>
        <taxon>Xanthomonas</taxon>
    </lineage>
</organism>
<evidence type="ECO:0008006" key="4">
    <source>
        <dbReference type="Google" id="ProtNLM"/>
    </source>
</evidence>
<name>W4S4V1_9XANT</name>
<evidence type="ECO:0000256" key="1">
    <source>
        <dbReference type="SAM" id="Phobius"/>
    </source>
</evidence>
<proteinExistence type="predicted"/>
<evidence type="ECO:0000313" key="3">
    <source>
        <dbReference type="Proteomes" id="UP000019143"/>
    </source>
</evidence>
<feature type="transmembrane region" description="Helical" evidence="1">
    <location>
        <begin position="86"/>
        <end position="112"/>
    </location>
</feature>
<sequence length="257" mass="28090">MVLPQALGVAAAETSLGHGGRATTLGVVVMAFDVEKLNLLEKVRDFRFALALLAFAALADVLLVLMTGSNLWAFKWNDIASRPGPWLLLVLAYSVMMTLGAGLISSFAMAVLELFVPKIQHWLATPIPPQNPDPTRYVHRWEAEKALAQVAESARPKAVEKQLAERAIDEGRWQALVGAGWVGMALVALDWNMAGSGIAALSQWHAWMPWLVLAIPALPCVYHAWVGVPVHDLIEWPQVAEDLYQKRSAALVAMRTS</sequence>
<dbReference type="EMBL" id="BAVB01000304">
    <property type="protein sequence ID" value="GAE51541.1"/>
    <property type="molecule type" value="Genomic_DNA"/>
</dbReference>
<protein>
    <recommendedName>
        <fullName evidence="4">Transmembrane protein</fullName>
    </recommendedName>
</protein>
<reference evidence="2 3" key="1">
    <citation type="submission" date="2014-01" db="EMBL/GenBank/DDBJ databases">
        <title>Genome sequence and analysis of Xanthomonas arboricola pv. pruni.</title>
        <authorList>
            <person name="Fujikawa T."/>
            <person name="Nakazono-Nagaoka E."/>
        </authorList>
    </citation>
    <scope>NUCLEOTIDE SEQUENCE [LARGE SCALE GENOMIC DNA]</scope>
    <source>
        <strain evidence="3">MAFF 311562</strain>
    </source>
</reference>
<accession>W4S4V1</accession>
<keyword evidence="1" id="KW-0472">Membrane</keyword>
<dbReference type="AlphaFoldDB" id="W4S4V1"/>
<keyword evidence="1" id="KW-0812">Transmembrane</keyword>
<keyword evidence="1" id="KW-1133">Transmembrane helix</keyword>
<evidence type="ECO:0000313" key="2">
    <source>
        <dbReference type="EMBL" id="GAE51541.1"/>
    </source>
</evidence>